<reference evidence="8 9" key="1">
    <citation type="submission" date="2022-10" db="EMBL/GenBank/DDBJ databases">
        <title>Erythrobacter sp. sf7 Genome sequencing.</title>
        <authorList>
            <person name="Park S."/>
        </authorList>
    </citation>
    <scope>NUCLEOTIDE SEQUENCE [LARGE SCALE GENOMIC DNA]</scope>
    <source>
        <strain evidence="9">sf7</strain>
    </source>
</reference>
<dbReference type="InterPro" id="IPR052195">
    <property type="entry name" value="Bact_Alkyl/Aryl-Sulfatase"/>
</dbReference>
<feature type="region of interest" description="Disordered" evidence="5">
    <location>
        <begin position="24"/>
        <end position="51"/>
    </location>
</feature>
<gene>
    <name evidence="8" type="ORF">OIK40_08385</name>
</gene>
<proteinExistence type="inferred from homology"/>
<dbReference type="Gene3D" id="1.25.40.880">
    <property type="entry name" value="Alkyl sulfatase, dimerisation domain"/>
    <property type="match status" value="1"/>
</dbReference>
<evidence type="ECO:0000313" key="8">
    <source>
        <dbReference type="EMBL" id="MDC8754656.1"/>
    </source>
</evidence>
<feature type="signal peptide" evidence="6">
    <location>
        <begin position="1"/>
        <end position="22"/>
    </location>
</feature>
<accession>A0ABT5JQ58</accession>
<feature type="domain" description="Metallo-beta-lactamase" evidence="7">
    <location>
        <begin position="126"/>
        <end position="348"/>
    </location>
</feature>
<dbReference type="EMBL" id="JAQQXQ010000005">
    <property type="protein sequence ID" value="MDC8754656.1"/>
    <property type="molecule type" value="Genomic_DNA"/>
</dbReference>
<keyword evidence="1" id="KW-0479">Metal-binding</keyword>
<feature type="chain" id="PRO_5046507980" evidence="6">
    <location>
        <begin position="23"/>
        <end position="652"/>
    </location>
</feature>
<dbReference type="SUPFAM" id="SSF55718">
    <property type="entry name" value="SCP-like"/>
    <property type="match status" value="1"/>
</dbReference>
<dbReference type="Gene3D" id="3.30.1050.10">
    <property type="entry name" value="SCP2 sterol-binding domain"/>
    <property type="match status" value="1"/>
</dbReference>
<comment type="caution">
    <text evidence="8">The sequence shown here is derived from an EMBL/GenBank/DDBJ whole genome shotgun (WGS) entry which is preliminary data.</text>
</comment>
<dbReference type="InterPro" id="IPR029228">
    <property type="entry name" value="Alkyl_sulf_dimr"/>
</dbReference>
<dbReference type="Pfam" id="PF14864">
    <property type="entry name" value="Alkyl_sulf_C"/>
    <property type="match status" value="1"/>
</dbReference>
<dbReference type="InterPro" id="IPR036866">
    <property type="entry name" value="RibonucZ/Hydroxyglut_hydro"/>
</dbReference>
<dbReference type="InterPro" id="IPR044097">
    <property type="entry name" value="Bds1/SdsA1_MBL-fold"/>
</dbReference>
<evidence type="ECO:0000256" key="4">
    <source>
        <dbReference type="ARBA" id="ARBA00033751"/>
    </source>
</evidence>
<name>A0ABT5JQ58_9SPHN</name>
<evidence type="ECO:0000256" key="2">
    <source>
        <dbReference type="ARBA" id="ARBA00022801"/>
    </source>
</evidence>
<dbReference type="PANTHER" id="PTHR43223:SF1">
    <property type="entry name" value="ALKYL_ARYL-SULFATASE BDS1"/>
    <property type="match status" value="1"/>
</dbReference>
<dbReference type="RefSeq" id="WP_273677732.1">
    <property type="nucleotide sequence ID" value="NZ_JAQQXQ010000005.1"/>
</dbReference>
<keyword evidence="2" id="KW-0378">Hydrolase</keyword>
<feature type="compositionally biased region" description="Polar residues" evidence="5">
    <location>
        <begin position="24"/>
        <end position="42"/>
    </location>
</feature>
<keyword evidence="9" id="KW-1185">Reference proteome</keyword>
<comment type="similarity">
    <text evidence="4">Belongs to the metallo-beta-lactamase superfamily. Type III sulfatase family.</text>
</comment>
<evidence type="ECO:0000256" key="6">
    <source>
        <dbReference type="SAM" id="SignalP"/>
    </source>
</evidence>
<keyword evidence="6" id="KW-0732">Signal</keyword>
<evidence type="ECO:0000256" key="3">
    <source>
        <dbReference type="ARBA" id="ARBA00022833"/>
    </source>
</evidence>
<keyword evidence="3" id="KW-0862">Zinc</keyword>
<sequence length="652" mass="69736">MTIKARGAIAALALLAAGGAAAQDAQTGTPASGATISAQQRAAATLPPDGTRDADFSTRGFLATLADPVIRNAKGEPVWNLDAYAFVDGPAPASVHPSLWRHMRYLKHHGLYQVTDNVWQVRGFDLSNMTIIRGQTGWIVIDPLTSVETAKAAMTLVNQTLGERPVSAVIYSHSHADHFGGVRGVIDPADAASGNVAVIAPHGFMEEATSENIMAGGAMLRRAAYQFGTGMAPGPQGQMGSGIGMAVSGGTLSLVAPNASIAATGETRVVDGVALEFQIVSGSEAPAEFNVFIAPEKTFLAAEIATCTMHNILTPRGAKVRDARAWAHYLDEAATRYGPQSDTVISSHCWPVFGRAEGTGWLEAQRDNYRYLHDQTVRRMNRGETMAEIAEEVSLPEDLGQEWATHGYYGTYSHNAKAIYQFYLGWYDAVPANLNPHPPVERATKMVDAMGGADRVLALARNAMAAGDYRWSSDLLQNLVFATPDNQAARALLAESYQQQGYQSESAIWRNQFLAAAADLRGESARRPAAQSTDLIAAVATQELLDSAATRFAPERFGDRKLTVGIALTDRDEQAMIEANGRVMIGRVGALPQTADVTIRGPRLMMLALLFLKQPVAMMQAGGLQVEGDPAALQLLIDALDPMPQGFPIVEP</sequence>
<dbReference type="CDD" id="cd07710">
    <property type="entry name" value="arylsulfatase_Sdsa1-like_MBL-fold"/>
    <property type="match status" value="1"/>
</dbReference>
<evidence type="ECO:0000256" key="1">
    <source>
        <dbReference type="ARBA" id="ARBA00022723"/>
    </source>
</evidence>
<dbReference type="InterPro" id="IPR001279">
    <property type="entry name" value="Metallo-B-lactamas"/>
</dbReference>
<evidence type="ECO:0000259" key="7">
    <source>
        <dbReference type="SMART" id="SM00849"/>
    </source>
</evidence>
<dbReference type="Pfam" id="PF14863">
    <property type="entry name" value="Alkyl_sulf_dimr"/>
    <property type="match status" value="1"/>
</dbReference>
<dbReference type="PANTHER" id="PTHR43223">
    <property type="entry name" value="ALKYL/ARYL-SULFATASE"/>
    <property type="match status" value="1"/>
</dbReference>
<dbReference type="Gene3D" id="3.60.15.30">
    <property type="entry name" value="Metallo-beta-lactamase domain"/>
    <property type="match status" value="1"/>
</dbReference>
<protein>
    <submittedName>
        <fullName evidence="8">Alkyl sulfatase dimerization domain-containing protein</fullName>
    </submittedName>
</protein>
<dbReference type="InterPro" id="IPR036527">
    <property type="entry name" value="SCP2_sterol-bd_dom_sf"/>
</dbReference>
<evidence type="ECO:0000256" key="5">
    <source>
        <dbReference type="SAM" id="MobiDB-lite"/>
    </source>
</evidence>
<dbReference type="SMART" id="SM00849">
    <property type="entry name" value="Lactamase_B"/>
    <property type="match status" value="1"/>
</dbReference>
<dbReference type="SUPFAM" id="SSF56281">
    <property type="entry name" value="Metallo-hydrolase/oxidoreductase"/>
    <property type="match status" value="1"/>
</dbReference>
<dbReference type="InterPro" id="IPR038536">
    <property type="entry name" value="Alkyl/aryl-sulf_dimr_sf"/>
</dbReference>
<dbReference type="InterPro" id="IPR029229">
    <property type="entry name" value="Alkyl_sulf_C"/>
</dbReference>
<organism evidence="8 9">
    <name type="scientific">Erythrobacter fulvus</name>
    <dbReference type="NCBI Taxonomy" id="2987523"/>
    <lineage>
        <taxon>Bacteria</taxon>
        <taxon>Pseudomonadati</taxon>
        <taxon>Pseudomonadota</taxon>
        <taxon>Alphaproteobacteria</taxon>
        <taxon>Sphingomonadales</taxon>
        <taxon>Erythrobacteraceae</taxon>
        <taxon>Erythrobacter/Porphyrobacter group</taxon>
        <taxon>Erythrobacter</taxon>
    </lineage>
</organism>
<evidence type="ECO:0000313" key="9">
    <source>
        <dbReference type="Proteomes" id="UP001216558"/>
    </source>
</evidence>
<dbReference type="Proteomes" id="UP001216558">
    <property type="component" value="Unassembled WGS sequence"/>
</dbReference>
<dbReference type="Pfam" id="PF00753">
    <property type="entry name" value="Lactamase_B"/>
    <property type="match status" value="1"/>
</dbReference>